<dbReference type="Proteomes" id="UP000321306">
    <property type="component" value="Unassembled WGS sequence"/>
</dbReference>
<dbReference type="GO" id="GO:0004497">
    <property type="term" value="F:monooxygenase activity"/>
    <property type="evidence" value="ECO:0007669"/>
    <property type="project" value="UniProtKB-KW"/>
</dbReference>
<dbReference type="SUPFAM" id="SSF51905">
    <property type="entry name" value="FAD/NAD(P)-binding domain"/>
    <property type="match status" value="1"/>
</dbReference>
<gene>
    <name evidence="1" type="ORF">DC3_51230</name>
</gene>
<reference evidence="1 2" key="1">
    <citation type="submission" date="2019-07" db="EMBL/GenBank/DDBJ databases">
        <title>Whole genome shotgun sequence of Deinococcus cellulosilyticus NBRC 106333.</title>
        <authorList>
            <person name="Hosoyama A."/>
            <person name="Uohara A."/>
            <person name="Ohji S."/>
            <person name="Ichikawa N."/>
        </authorList>
    </citation>
    <scope>NUCLEOTIDE SEQUENCE [LARGE SCALE GENOMIC DNA]</scope>
    <source>
        <strain evidence="1 2">NBRC 106333</strain>
    </source>
</reference>
<evidence type="ECO:0000313" key="1">
    <source>
        <dbReference type="EMBL" id="GEM49488.1"/>
    </source>
</evidence>
<protein>
    <submittedName>
        <fullName evidence="1">FAD-binding monooxygenase</fullName>
    </submittedName>
</protein>
<comment type="caution">
    <text evidence="1">The sequence shown here is derived from an EMBL/GenBank/DDBJ whole genome shotgun (WGS) entry which is preliminary data.</text>
</comment>
<evidence type="ECO:0000313" key="2">
    <source>
        <dbReference type="Proteomes" id="UP000321306"/>
    </source>
</evidence>
<dbReference type="PANTHER" id="PTHR43422:SF3">
    <property type="entry name" value="THIAMINE THIAZOLE SYNTHASE"/>
    <property type="match status" value="1"/>
</dbReference>
<name>A0A511NAG9_DEIC1</name>
<dbReference type="PANTHER" id="PTHR43422">
    <property type="entry name" value="THIAMINE THIAZOLE SYNTHASE"/>
    <property type="match status" value="1"/>
</dbReference>
<keyword evidence="1" id="KW-0503">Monooxygenase</keyword>
<accession>A0A511NAG9</accession>
<dbReference type="Gene3D" id="3.50.50.60">
    <property type="entry name" value="FAD/NAD(P)-binding domain"/>
    <property type="match status" value="1"/>
</dbReference>
<dbReference type="EMBL" id="BJXB01000036">
    <property type="protein sequence ID" value="GEM49488.1"/>
    <property type="molecule type" value="Genomic_DNA"/>
</dbReference>
<dbReference type="InterPro" id="IPR036188">
    <property type="entry name" value="FAD/NAD-bd_sf"/>
</dbReference>
<dbReference type="OrthoDB" id="9790035at2"/>
<keyword evidence="2" id="KW-1185">Reference proteome</keyword>
<organism evidence="1 2">
    <name type="scientific">Deinococcus cellulosilyticus (strain DSM 18568 / NBRC 106333 / KACC 11606 / 5516J-15)</name>
    <dbReference type="NCBI Taxonomy" id="1223518"/>
    <lineage>
        <taxon>Bacteria</taxon>
        <taxon>Thermotogati</taxon>
        <taxon>Deinococcota</taxon>
        <taxon>Deinococci</taxon>
        <taxon>Deinococcales</taxon>
        <taxon>Deinococcaceae</taxon>
        <taxon>Deinococcus</taxon>
    </lineage>
</organism>
<keyword evidence="1" id="KW-0560">Oxidoreductase</keyword>
<sequence>MNPARSPMYKKAIVMGSSFSGLCAARILNEFFEEVWILEKDALDASSRRGVPQYLHSHVLLARGFSGLNALFPELEHELLERGALKTDIGTYARWYQWGGWKRNFPMGIGALSCSRALLETALREQVLALPGVHLLTGHKVTGLVSQGDSKTGITVNGVHVQTPNGEKTLEAEMVMDCSGRGSHAPKWLTDLGYSAPRASEIPARVGYVTCKYNTPVPDPLEQQALIISPAAPREQRAGLVLPIENHQWSVTVAGWCSDHPEPTHEDLIKFAQSLPVPDLYQLLVKAEPVGEPVRHLIPSSIRRHYEKLRAFPKGFLVMGDALCSFNPTYGQGITVAVLQAEHLQECLSESQGELKDLWRWFFKRIQPAIQTAWSMVELEDSRFFPEHPLSPAKKFLQRYLTRVHRAATQDHEVSRAFYQVLNMKEPPQALFHPRVLWRVLLFYKQVGQTAPVYQRSSRL</sequence>
<dbReference type="AlphaFoldDB" id="A0A511NAG9"/>
<proteinExistence type="predicted"/>